<evidence type="ECO:0000313" key="2">
    <source>
        <dbReference type="Proteomes" id="UP000553766"/>
    </source>
</evidence>
<dbReference type="EMBL" id="JACIJS010000004">
    <property type="protein sequence ID" value="MBB5515393.1"/>
    <property type="molecule type" value="Genomic_DNA"/>
</dbReference>
<comment type="caution">
    <text evidence="1">The sequence shown here is derived from an EMBL/GenBank/DDBJ whole genome shotgun (WGS) entry which is preliminary data.</text>
</comment>
<dbReference type="AlphaFoldDB" id="A0A840WMS4"/>
<gene>
    <name evidence="1" type="ORF">FHS89_001405</name>
</gene>
<protein>
    <submittedName>
        <fullName evidence="1">Uncharacterized protein</fullName>
    </submittedName>
</protein>
<dbReference type="Proteomes" id="UP000553766">
    <property type="component" value="Unassembled WGS sequence"/>
</dbReference>
<name>A0A840WMS4_9RHOB</name>
<keyword evidence="2" id="KW-1185">Reference proteome</keyword>
<evidence type="ECO:0000313" key="1">
    <source>
        <dbReference type="EMBL" id="MBB5515393.1"/>
    </source>
</evidence>
<organism evidence="1 2">
    <name type="scientific">Rubricella aquisinus</name>
    <dbReference type="NCBI Taxonomy" id="2028108"/>
    <lineage>
        <taxon>Bacteria</taxon>
        <taxon>Pseudomonadati</taxon>
        <taxon>Pseudomonadota</taxon>
        <taxon>Alphaproteobacteria</taxon>
        <taxon>Rhodobacterales</taxon>
        <taxon>Paracoccaceae</taxon>
        <taxon>Rubricella</taxon>
    </lineage>
</organism>
<accession>A0A840WMS4</accession>
<proteinExistence type="predicted"/>
<reference evidence="1 2" key="1">
    <citation type="submission" date="2020-08" db="EMBL/GenBank/DDBJ databases">
        <title>Genomic Encyclopedia of Type Strains, Phase IV (KMG-IV): sequencing the most valuable type-strain genomes for metagenomic binning, comparative biology and taxonomic classification.</title>
        <authorList>
            <person name="Goeker M."/>
        </authorList>
    </citation>
    <scope>NUCLEOTIDE SEQUENCE [LARGE SCALE GENOMIC DNA]</scope>
    <source>
        <strain evidence="1 2">DSM 103377</strain>
    </source>
</reference>
<sequence length="132" mass="14735">MRFQWSATEPTPHLDNGALVRVGLGAHELQVTALDLDPMRQHWELSTLGHPLTDLGSGVMRWHMAPEEYDGLPIHELAALNLPTEQAFVVRCQRTARVSAPLLPFRKAFALYRFAVILKGIADRALDVVAMI</sequence>
<dbReference type="Gene3D" id="3.90.1200.10">
    <property type="match status" value="1"/>
</dbReference>